<proteinExistence type="predicted"/>
<sequence length="505" mass="54476">MIGFGGSAGAGLPTRGSSLNAERLRRLFSKALKASLATPLVIAACHGERAVKPDAPAGLLATNYRRIRCVEGPPRKHYFSPPTVPGVDRAWMVTAPDFVELRSYSYTSEFVANTAQRRPLNGHLLASFKKSRSPGFQPVLSMGNVCASAVDKEACWEVLQAQDGGMAGFARDCRGFPKTECVAYYLVTTRGDEVRTYDTLDSLRQVLGTIDRAEEAALLAFAAGHDVCSPTEFPPAVGVNPDEGFTILVQWGDACGPGTWTSRIPVRVSASGEVVEYEKIIVKHGDSGCYPGRRPVGLREARPQGHGDARGAWFARAARLEAASIHAFLRLREELALHGAGQALQDAALASAADEVRHAEVTTRLARRFGAVPPLPSVADVPLRSLRDVLLDNAVEGCVRETYSALLAHHQALHAEDPEIREAMVQIAEDETRHAGLSWDIDAWAAPRLSEEERAVLREARREALAVLRAEVAVPLDAHLTAEAGLPSPAVGLALLDSLEQELWA</sequence>
<dbReference type="SUPFAM" id="SSF47240">
    <property type="entry name" value="Ferritin-like"/>
    <property type="match status" value="1"/>
</dbReference>
<comment type="caution">
    <text evidence="1">The sequence shown here is derived from an EMBL/GenBank/DDBJ whole genome shotgun (WGS) entry which is preliminary data.</text>
</comment>
<dbReference type="Proteomes" id="UP000528460">
    <property type="component" value="Unassembled WGS sequence"/>
</dbReference>
<dbReference type="InterPro" id="IPR009078">
    <property type="entry name" value="Ferritin-like_SF"/>
</dbReference>
<organism evidence="1 2">
    <name type="scientific">Corallococcus exercitus</name>
    <dbReference type="NCBI Taxonomy" id="2316736"/>
    <lineage>
        <taxon>Bacteria</taxon>
        <taxon>Pseudomonadati</taxon>
        <taxon>Myxococcota</taxon>
        <taxon>Myxococcia</taxon>
        <taxon>Myxococcales</taxon>
        <taxon>Cystobacterineae</taxon>
        <taxon>Myxococcaceae</taxon>
        <taxon>Corallococcus</taxon>
    </lineage>
</organism>
<gene>
    <name evidence="1" type="ORF">HNS30_03250</name>
</gene>
<name>A0A7Y4JNL5_9BACT</name>
<accession>A0A7Y4JNL5</accession>
<protein>
    <submittedName>
        <fullName evidence="1">Ferritin-like domain-containing protein</fullName>
    </submittedName>
</protein>
<reference evidence="1 2" key="1">
    <citation type="submission" date="2020-05" db="EMBL/GenBank/DDBJ databases">
        <authorList>
            <person name="Whitworth D."/>
        </authorList>
    </citation>
    <scope>NUCLEOTIDE SEQUENCE [LARGE SCALE GENOMIC DNA]</scope>
    <source>
        <strain evidence="1 2">CA046A</strain>
    </source>
</reference>
<dbReference type="CDD" id="cd00657">
    <property type="entry name" value="Ferritin_like"/>
    <property type="match status" value="1"/>
</dbReference>
<dbReference type="EMBL" id="JABFJW010000014">
    <property type="protein sequence ID" value="NOK08058.1"/>
    <property type="molecule type" value="Genomic_DNA"/>
</dbReference>
<evidence type="ECO:0000313" key="1">
    <source>
        <dbReference type="EMBL" id="NOK08058.1"/>
    </source>
</evidence>
<evidence type="ECO:0000313" key="2">
    <source>
        <dbReference type="Proteomes" id="UP000528460"/>
    </source>
</evidence>
<dbReference type="AlphaFoldDB" id="A0A7Y4JNL5"/>